<dbReference type="Pfam" id="PF04542">
    <property type="entry name" value="Sigma70_r2"/>
    <property type="match status" value="1"/>
</dbReference>
<feature type="domain" description="RNA polymerase sigma-70 region 2" evidence="6">
    <location>
        <begin position="29"/>
        <end position="82"/>
    </location>
</feature>
<dbReference type="Gene3D" id="1.10.10.10">
    <property type="entry name" value="Winged helix-like DNA-binding domain superfamily/Winged helix DNA-binding domain"/>
    <property type="match status" value="1"/>
</dbReference>
<dbReference type="Proteomes" id="UP001218638">
    <property type="component" value="Chromosome"/>
</dbReference>
<keyword evidence="4" id="KW-0804">Transcription</keyword>
<dbReference type="InterPro" id="IPR013249">
    <property type="entry name" value="RNA_pol_sigma70_r4_t2"/>
</dbReference>
<proteinExistence type="inferred from homology"/>
<dbReference type="PANTHER" id="PTHR43133:SF45">
    <property type="entry name" value="RNA POLYMERASE ECF-TYPE SIGMA FACTOR"/>
    <property type="match status" value="1"/>
</dbReference>
<keyword evidence="9" id="KW-1185">Reference proteome</keyword>
<dbReference type="InterPro" id="IPR036388">
    <property type="entry name" value="WH-like_DNA-bd_sf"/>
</dbReference>
<evidence type="ECO:0000256" key="5">
    <source>
        <dbReference type="SAM" id="MobiDB-lite"/>
    </source>
</evidence>
<dbReference type="AlphaFoldDB" id="A0AAF0CG70"/>
<dbReference type="KEGG" id="slom:PXH66_12970"/>
<dbReference type="InterPro" id="IPR013325">
    <property type="entry name" value="RNA_pol_sigma_r2"/>
</dbReference>
<feature type="region of interest" description="Disordered" evidence="5">
    <location>
        <begin position="88"/>
        <end position="107"/>
    </location>
</feature>
<dbReference type="InterPro" id="IPR039425">
    <property type="entry name" value="RNA_pol_sigma-70-like"/>
</dbReference>
<name>A0AAF0CG70_9BACT</name>
<dbReference type="SUPFAM" id="SSF88946">
    <property type="entry name" value="Sigma2 domain of RNA polymerase sigma factors"/>
    <property type="match status" value="1"/>
</dbReference>
<feature type="domain" description="RNA polymerase sigma factor 70 region 4 type 2" evidence="7">
    <location>
        <begin position="116"/>
        <end position="165"/>
    </location>
</feature>
<reference evidence="8" key="1">
    <citation type="submission" date="2023-03" db="EMBL/GenBank/DDBJ databases">
        <title>Lomoglobus Profundus gen. nov., sp. nov., a novel member of the phylum Verrucomicrobia, isolated from deep-marine sediment of South China Sea.</title>
        <authorList>
            <person name="Ahmad T."/>
            <person name="Ishaq S.E."/>
            <person name="Wang F."/>
        </authorList>
    </citation>
    <scope>NUCLEOTIDE SEQUENCE</scope>
    <source>
        <strain evidence="8">LMO-M01</strain>
    </source>
</reference>
<dbReference type="GO" id="GO:0016987">
    <property type="term" value="F:sigma factor activity"/>
    <property type="evidence" value="ECO:0007669"/>
    <property type="project" value="UniProtKB-KW"/>
</dbReference>
<keyword evidence="2" id="KW-0805">Transcription regulation</keyword>
<evidence type="ECO:0000256" key="4">
    <source>
        <dbReference type="ARBA" id="ARBA00023163"/>
    </source>
</evidence>
<accession>A0AAF0CG70</accession>
<dbReference type="PANTHER" id="PTHR43133">
    <property type="entry name" value="RNA POLYMERASE ECF-TYPE SIGMA FACTO"/>
    <property type="match status" value="1"/>
</dbReference>
<dbReference type="GO" id="GO:0006352">
    <property type="term" value="P:DNA-templated transcription initiation"/>
    <property type="evidence" value="ECO:0007669"/>
    <property type="project" value="InterPro"/>
</dbReference>
<dbReference type="RefSeq" id="WP_330928594.1">
    <property type="nucleotide sequence ID" value="NZ_CP119075.1"/>
</dbReference>
<dbReference type="GO" id="GO:0003677">
    <property type="term" value="F:DNA binding"/>
    <property type="evidence" value="ECO:0007669"/>
    <property type="project" value="InterPro"/>
</dbReference>
<evidence type="ECO:0000259" key="7">
    <source>
        <dbReference type="Pfam" id="PF08281"/>
    </source>
</evidence>
<dbReference type="InterPro" id="IPR013324">
    <property type="entry name" value="RNA_pol_sigma_r3/r4-like"/>
</dbReference>
<dbReference type="CDD" id="cd06171">
    <property type="entry name" value="Sigma70_r4"/>
    <property type="match status" value="1"/>
</dbReference>
<comment type="similarity">
    <text evidence="1">Belongs to the sigma-70 factor family. ECF subfamily.</text>
</comment>
<sequence>MISADPPEKRFAAWLREHGAIPQKLSRVYAPESADEDDLKQEMLVQLWRSVGRFREQAKPSTWIYRVCLNTALTWCRTEQRREARVVARPEPVEAASSQEASPAAAQEHDDLMATLMRAIRRLPPGERSVVVLALDGLSYREIAEITGLTENHVGVTLTRARQKLSQGLQEVRDEL</sequence>
<protein>
    <submittedName>
        <fullName evidence="8">RNA polymerase sigma factor</fullName>
    </submittedName>
</protein>
<evidence type="ECO:0000256" key="1">
    <source>
        <dbReference type="ARBA" id="ARBA00010641"/>
    </source>
</evidence>
<dbReference type="InterPro" id="IPR007627">
    <property type="entry name" value="RNA_pol_sigma70_r2"/>
</dbReference>
<organism evidence="8 9">
    <name type="scientific">Synoicihabitans lomoniglobus</name>
    <dbReference type="NCBI Taxonomy" id="2909285"/>
    <lineage>
        <taxon>Bacteria</taxon>
        <taxon>Pseudomonadati</taxon>
        <taxon>Verrucomicrobiota</taxon>
        <taxon>Opitutia</taxon>
        <taxon>Opitutales</taxon>
        <taxon>Opitutaceae</taxon>
        <taxon>Synoicihabitans</taxon>
    </lineage>
</organism>
<dbReference type="EMBL" id="CP119075">
    <property type="protein sequence ID" value="WED63242.1"/>
    <property type="molecule type" value="Genomic_DNA"/>
</dbReference>
<evidence type="ECO:0000313" key="8">
    <source>
        <dbReference type="EMBL" id="WED63242.1"/>
    </source>
</evidence>
<dbReference type="NCBIfam" id="TIGR02937">
    <property type="entry name" value="sigma70-ECF"/>
    <property type="match status" value="1"/>
</dbReference>
<dbReference type="InterPro" id="IPR014284">
    <property type="entry name" value="RNA_pol_sigma-70_dom"/>
</dbReference>
<dbReference type="Gene3D" id="1.10.1740.10">
    <property type="match status" value="1"/>
</dbReference>
<dbReference type="Pfam" id="PF08281">
    <property type="entry name" value="Sigma70_r4_2"/>
    <property type="match status" value="1"/>
</dbReference>
<evidence type="ECO:0000259" key="6">
    <source>
        <dbReference type="Pfam" id="PF04542"/>
    </source>
</evidence>
<evidence type="ECO:0000256" key="3">
    <source>
        <dbReference type="ARBA" id="ARBA00023082"/>
    </source>
</evidence>
<evidence type="ECO:0000313" key="9">
    <source>
        <dbReference type="Proteomes" id="UP001218638"/>
    </source>
</evidence>
<dbReference type="SUPFAM" id="SSF88659">
    <property type="entry name" value="Sigma3 and sigma4 domains of RNA polymerase sigma factors"/>
    <property type="match status" value="1"/>
</dbReference>
<gene>
    <name evidence="8" type="ORF">PXH66_12970</name>
</gene>
<keyword evidence="3" id="KW-0731">Sigma factor</keyword>
<evidence type="ECO:0000256" key="2">
    <source>
        <dbReference type="ARBA" id="ARBA00023015"/>
    </source>
</evidence>
<feature type="compositionally biased region" description="Low complexity" evidence="5">
    <location>
        <begin position="93"/>
        <end position="106"/>
    </location>
</feature>